<sequence length="82" mass="9325">MRILGAHWRAMEMDIERLLEMSNRISLGRLCRLAVPVPPSYQHSSTVTALFANALQTSPIRPISETVSNISFPQELNLYVER</sequence>
<protein>
    <submittedName>
        <fullName evidence="1">Uncharacterized protein</fullName>
    </submittedName>
</protein>
<comment type="caution">
    <text evidence="1">The sequence shown here is derived from an EMBL/GenBank/DDBJ whole genome shotgun (WGS) entry which is preliminary data.</text>
</comment>
<reference evidence="1 2" key="1">
    <citation type="journal article" date="2021" name="Elife">
        <title>Chloroplast acquisition without the gene transfer in kleptoplastic sea slugs, Plakobranchus ocellatus.</title>
        <authorList>
            <person name="Maeda T."/>
            <person name="Takahashi S."/>
            <person name="Yoshida T."/>
            <person name="Shimamura S."/>
            <person name="Takaki Y."/>
            <person name="Nagai Y."/>
            <person name="Toyoda A."/>
            <person name="Suzuki Y."/>
            <person name="Arimoto A."/>
            <person name="Ishii H."/>
            <person name="Satoh N."/>
            <person name="Nishiyama T."/>
            <person name="Hasebe M."/>
            <person name="Maruyama T."/>
            <person name="Minagawa J."/>
            <person name="Obokata J."/>
            <person name="Shigenobu S."/>
        </authorList>
    </citation>
    <scope>NUCLEOTIDE SEQUENCE [LARGE SCALE GENOMIC DNA]</scope>
</reference>
<gene>
    <name evidence="1" type="ORF">PoB_000939100</name>
</gene>
<dbReference type="AlphaFoldDB" id="A0AAV3YKH5"/>
<dbReference type="Proteomes" id="UP000735302">
    <property type="component" value="Unassembled WGS sequence"/>
</dbReference>
<organism evidence="1 2">
    <name type="scientific">Plakobranchus ocellatus</name>
    <dbReference type="NCBI Taxonomy" id="259542"/>
    <lineage>
        <taxon>Eukaryota</taxon>
        <taxon>Metazoa</taxon>
        <taxon>Spiralia</taxon>
        <taxon>Lophotrochozoa</taxon>
        <taxon>Mollusca</taxon>
        <taxon>Gastropoda</taxon>
        <taxon>Heterobranchia</taxon>
        <taxon>Euthyneura</taxon>
        <taxon>Panpulmonata</taxon>
        <taxon>Sacoglossa</taxon>
        <taxon>Placobranchoidea</taxon>
        <taxon>Plakobranchidae</taxon>
        <taxon>Plakobranchus</taxon>
    </lineage>
</organism>
<name>A0AAV3YKH5_9GAST</name>
<accession>A0AAV3YKH5</accession>
<evidence type="ECO:0000313" key="1">
    <source>
        <dbReference type="EMBL" id="GFN82885.1"/>
    </source>
</evidence>
<dbReference type="EMBL" id="BLXT01001042">
    <property type="protein sequence ID" value="GFN82885.1"/>
    <property type="molecule type" value="Genomic_DNA"/>
</dbReference>
<evidence type="ECO:0000313" key="2">
    <source>
        <dbReference type="Proteomes" id="UP000735302"/>
    </source>
</evidence>
<proteinExistence type="predicted"/>
<keyword evidence="2" id="KW-1185">Reference proteome</keyword>